<dbReference type="OrthoDB" id="92225at2"/>
<feature type="transmembrane region" description="Helical" evidence="1">
    <location>
        <begin position="310"/>
        <end position="333"/>
    </location>
</feature>
<feature type="transmembrane region" description="Helical" evidence="1">
    <location>
        <begin position="160"/>
        <end position="180"/>
    </location>
</feature>
<feature type="transmembrane region" description="Helical" evidence="1">
    <location>
        <begin position="46"/>
        <end position="73"/>
    </location>
</feature>
<evidence type="ECO:0000256" key="1">
    <source>
        <dbReference type="SAM" id="Phobius"/>
    </source>
</evidence>
<feature type="transmembrane region" description="Helical" evidence="1">
    <location>
        <begin position="363"/>
        <end position="390"/>
    </location>
</feature>
<reference evidence="3" key="1">
    <citation type="submission" date="2015-04" db="EMBL/GenBank/DDBJ databases">
        <authorList>
            <person name="Mushtaq Mamoona"/>
        </authorList>
    </citation>
    <scope>NUCLEOTIDE SEQUENCE [LARGE SCALE GENOMIC DNA]</scope>
    <source>
        <strain evidence="3">AN4859/03</strain>
    </source>
</reference>
<sequence>MKYVVAILLGALASLLANRGVAVFNDGLRPIFPEYLEGRMDRKALFATSFALSFGLVIGYGIPFSLTTPIILIHSILLGTDIIGTIFPKDKKGLVLSVLSGGVYGLLITIGLNWVVDLFSKLPVNFLPSLGKVGSPIIVAFSVFPSLVVGYQYGFKKGLFSFALTVIIRQVIAKYGTFALNDNKVVLNPDGMALLVGMIIMIVFAVRDKKDNTSNSNEMLLNIFAERVKQIKSNVLILGLMGGIISSAVSLNLVAGDPISLNLLAENKLSEAGLTALARALGFIPLVATTSIATGVYAPAGMTFVFAIGIFIRNPFIAFVVGALVIVIEILALENIAKLLDKFPGVKECGDQIRTSMSKVLEISLLVGSMLAAGEMAPGLGYLFVAGLYTINKTSKKPLVDIAVGPVAAILLGIFLNILNLIGLY</sequence>
<feature type="transmembrane region" description="Helical" evidence="1">
    <location>
        <begin position="136"/>
        <end position="153"/>
    </location>
</feature>
<dbReference type="Pfam" id="PF10797">
    <property type="entry name" value="YhfT"/>
    <property type="match status" value="1"/>
</dbReference>
<feature type="transmembrane region" description="Helical" evidence="1">
    <location>
        <begin position="186"/>
        <end position="206"/>
    </location>
</feature>
<keyword evidence="1" id="KW-0472">Membrane</keyword>
<keyword evidence="1" id="KW-0812">Transmembrane</keyword>
<dbReference type="Proteomes" id="UP000043763">
    <property type="component" value="Unassembled WGS sequence"/>
</dbReference>
<organism evidence="2 3">
    <name type="scientific">Brachyspira suanatina</name>
    <dbReference type="NCBI Taxonomy" id="381802"/>
    <lineage>
        <taxon>Bacteria</taxon>
        <taxon>Pseudomonadati</taxon>
        <taxon>Spirochaetota</taxon>
        <taxon>Spirochaetia</taxon>
        <taxon>Brachyspirales</taxon>
        <taxon>Brachyspiraceae</taxon>
        <taxon>Brachyspira</taxon>
    </lineage>
</organism>
<dbReference type="EMBL" id="CVLB01000001">
    <property type="protein sequence ID" value="CRF33385.1"/>
    <property type="molecule type" value="Genomic_DNA"/>
</dbReference>
<evidence type="ECO:0000313" key="3">
    <source>
        <dbReference type="Proteomes" id="UP000043763"/>
    </source>
</evidence>
<gene>
    <name evidence="2" type="ORF">BRSU_1410</name>
</gene>
<dbReference type="InterPro" id="IPR019733">
    <property type="entry name" value="Uncharacterised_YhfT"/>
</dbReference>
<keyword evidence="1" id="KW-1133">Transmembrane helix</keyword>
<feature type="transmembrane region" description="Helical" evidence="1">
    <location>
        <begin position="276"/>
        <end position="298"/>
    </location>
</feature>
<name>A0A0G4K7S4_9SPIR</name>
<proteinExistence type="predicted"/>
<feature type="transmembrane region" description="Helical" evidence="1">
    <location>
        <begin position="94"/>
        <end position="116"/>
    </location>
</feature>
<protein>
    <submittedName>
        <fullName evidence="2">Uncharacterized protein</fullName>
    </submittedName>
</protein>
<dbReference type="AlphaFoldDB" id="A0A0G4K7S4"/>
<feature type="transmembrane region" description="Helical" evidence="1">
    <location>
        <begin position="235"/>
        <end position="256"/>
    </location>
</feature>
<feature type="transmembrane region" description="Helical" evidence="1">
    <location>
        <begin position="402"/>
        <end position="422"/>
    </location>
</feature>
<dbReference type="RefSeq" id="WP_048594584.1">
    <property type="nucleotide sequence ID" value="NZ_CVLB01000001.1"/>
</dbReference>
<keyword evidence="3" id="KW-1185">Reference proteome</keyword>
<evidence type="ECO:0000313" key="2">
    <source>
        <dbReference type="EMBL" id="CRF33385.1"/>
    </source>
</evidence>
<accession>A0A0G4K7S4</accession>